<accession>A0A9J5XTB9</accession>
<dbReference type="OrthoDB" id="1327708at2759"/>
<comment type="caution">
    <text evidence="2">The sequence shown here is derived from an EMBL/GenBank/DDBJ whole genome shotgun (WGS) entry which is preliminary data.</text>
</comment>
<keyword evidence="3" id="KW-1185">Reference proteome</keyword>
<evidence type="ECO:0000313" key="3">
    <source>
        <dbReference type="Proteomes" id="UP000824120"/>
    </source>
</evidence>
<evidence type="ECO:0000313" key="2">
    <source>
        <dbReference type="EMBL" id="KAG5590190.1"/>
    </source>
</evidence>
<evidence type="ECO:0000256" key="1">
    <source>
        <dbReference type="SAM" id="MobiDB-lite"/>
    </source>
</evidence>
<dbReference type="AlphaFoldDB" id="A0A9J5XTB9"/>
<dbReference type="EMBL" id="JACXVP010000008">
    <property type="protein sequence ID" value="KAG5590190.1"/>
    <property type="molecule type" value="Genomic_DNA"/>
</dbReference>
<evidence type="ECO:0008006" key="4">
    <source>
        <dbReference type="Google" id="ProtNLM"/>
    </source>
</evidence>
<proteinExistence type="predicted"/>
<dbReference type="Proteomes" id="UP000824120">
    <property type="component" value="Chromosome 8"/>
</dbReference>
<organism evidence="2 3">
    <name type="scientific">Solanum commersonii</name>
    <name type="common">Commerson's wild potato</name>
    <name type="synonym">Commerson's nightshade</name>
    <dbReference type="NCBI Taxonomy" id="4109"/>
    <lineage>
        <taxon>Eukaryota</taxon>
        <taxon>Viridiplantae</taxon>
        <taxon>Streptophyta</taxon>
        <taxon>Embryophyta</taxon>
        <taxon>Tracheophyta</taxon>
        <taxon>Spermatophyta</taxon>
        <taxon>Magnoliopsida</taxon>
        <taxon>eudicotyledons</taxon>
        <taxon>Gunneridae</taxon>
        <taxon>Pentapetalae</taxon>
        <taxon>asterids</taxon>
        <taxon>lamiids</taxon>
        <taxon>Solanales</taxon>
        <taxon>Solanaceae</taxon>
        <taxon>Solanoideae</taxon>
        <taxon>Solaneae</taxon>
        <taxon>Solanum</taxon>
    </lineage>
</organism>
<feature type="region of interest" description="Disordered" evidence="1">
    <location>
        <begin position="95"/>
        <end position="135"/>
    </location>
</feature>
<gene>
    <name evidence="2" type="ORF">H5410_040704</name>
</gene>
<reference evidence="2 3" key="1">
    <citation type="submission" date="2020-09" db="EMBL/GenBank/DDBJ databases">
        <title>De no assembly of potato wild relative species, Solanum commersonii.</title>
        <authorList>
            <person name="Cho K."/>
        </authorList>
    </citation>
    <scope>NUCLEOTIDE SEQUENCE [LARGE SCALE GENOMIC DNA]</scope>
    <source>
        <strain evidence="2">LZ3.2</strain>
        <tissue evidence="2">Leaf</tissue>
    </source>
</reference>
<protein>
    <recommendedName>
        <fullName evidence="4">Polyprotein protein</fullName>
    </recommendedName>
</protein>
<name>A0A9J5XTB9_SOLCO</name>
<sequence>MALKAAIIMLRRDVDQLKSTNMSMIFGTMEITHVLVEPDIPLATTEDDVRVEEVVDPESKVETDEEMLEVAGEASYEGLTETEEAMIDATVQTSLADTPLATPSRPTTIDVTPGTDAQDQRVVPGTDALTNGETV</sequence>